<dbReference type="Proteomes" id="UP000694408">
    <property type="component" value="Unplaced"/>
</dbReference>
<sequence>LWSDDYFIYTSDVGLIIKQNSTNLQKRQLPIQEQLEKLSEQHWNHKYYISLEDEHGQED</sequence>
<reference evidence="1" key="1">
    <citation type="submission" date="2025-08" db="UniProtKB">
        <authorList>
            <consortium name="Ensembl"/>
        </authorList>
    </citation>
    <scope>IDENTIFICATION</scope>
</reference>
<evidence type="ECO:0000313" key="1">
    <source>
        <dbReference type="Ensembl" id="ENSJHYP00000018442.1"/>
    </source>
</evidence>
<protein>
    <submittedName>
        <fullName evidence="1">Uncharacterized protein</fullName>
    </submittedName>
</protein>
<dbReference type="Ensembl" id="ENSJHYT00000022250.1">
    <property type="protein sequence ID" value="ENSJHYP00000018442.1"/>
    <property type="gene ID" value="ENSJHYG00000014032.1"/>
</dbReference>
<proteinExistence type="predicted"/>
<dbReference type="AlphaFoldDB" id="A0A8C5JH68"/>
<evidence type="ECO:0000313" key="2">
    <source>
        <dbReference type="Proteomes" id="UP000694408"/>
    </source>
</evidence>
<accession>A0A8C5JH68</accession>
<keyword evidence="2" id="KW-1185">Reference proteome</keyword>
<reference evidence="1" key="2">
    <citation type="submission" date="2025-09" db="UniProtKB">
        <authorList>
            <consortium name="Ensembl"/>
        </authorList>
    </citation>
    <scope>IDENTIFICATION</scope>
</reference>
<organism evidence="1 2">
    <name type="scientific">Junco hyemalis</name>
    <name type="common">Dark-eyed junco</name>
    <dbReference type="NCBI Taxonomy" id="40217"/>
    <lineage>
        <taxon>Eukaryota</taxon>
        <taxon>Metazoa</taxon>
        <taxon>Chordata</taxon>
        <taxon>Craniata</taxon>
        <taxon>Vertebrata</taxon>
        <taxon>Euteleostomi</taxon>
        <taxon>Archelosauria</taxon>
        <taxon>Archosauria</taxon>
        <taxon>Dinosauria</taxon>
        <taxon>Saurischia</taxon>
        <taxon>Theropoda</taxon>
        <taxon>Coelurosauria</taxon>
        <taxon>Aves</taxon>
        <taxon>Neognathae</taxon>
        <taxon>Neoaves</taxon>
        <taxon>Telluraves</taxon>
        <taxon>Australaves</taxon>
        <taxon>Passeriformes</taxon>
        <taxon>Passerellidae</taxon>
        <taxon>Junco</taxon>
    </lineage>
</organism>
<name>A0A8C5JH68_JUNHY</name>